<dbReference type="InterPro" id="IPR029060">
    <property type="entry name" value="PIN-like_dom_sf"/>
</dbReference>
<dbReference type="SUPFAM" id="SSF88723">
    <property type="entry name" value="PIN domain-like"/>
    <property type="match status" value="1"/>
</dbReference>
<dbReference type="EC" id="3.1.-.-" evidence="8"/>
<comment type="function">
    <text evidence="8">Toxic component of a toxin-antitoxin (TA) system. An RNase.</text>
</comment>
<evidence type="ECO:0000313" key="11">
    <source>
        <dbReference type="Proteomes" id="UP001057498"/>
    </source>
</evidence>
<keyword evidence="3 8" id="KW-0540">Nuclease</keyword>
<evidence type="ECO:0000256" key="4">
    <source>
        <dbReference type="ARBA" id="ARBA00022723"/>
    </source>
</evidence>
<dbReference type="Proteomes" id="UP001057498">
    <property type="component" value="Chromosome"/>
</dbReference>
<accession>A0ABM7YL06</accession>
<keyword evidence="2 8" id="KW-1277">Toxin-antitoxin system</keyword>
<organism evidence="10 11">
    <name type="scientific">Sphaerotilus microaerophilus</name>
    <dbReference type="NCBI Taxonomy" id="2914710"/>
    <lineage>
        <taxon>Bacteria</taxon>
        <taxon>Pseudomonadati</taxon>
        <taxon>Pseudomonadota</taxon>
        <taxon>Betaproteobacteria</taxon>
        <taxon>Burkholderiales</taxon>
        <taxon>Sphaerotilaceae</taxon>
        <taxon>Sphaerotilus</taxon>
    </lineage>
</organism>
<gene>
    <name evidence="8" type="primary">vapC</name>
    <name evidence="10" type="ORF">CATMQ487_20050</name>
</gene>
<dbReference type="Pfam" id="PF01850">
    <property type="entry name" value="PIN"/>
    <property type="match status" value="1"/>
</dbReference>
<dbReference type="InterPro" id="IPR002716">
    <property type="entry name" value="PIN_dom"/>
</dbReference>
<feature type="binding site" evidence="8">
    <location>
        <position position="102"/>
    </location>
    <ligand>
        <name>Mg(2+)</name>
        <dbReference type="ChEBI" id="CHEBI:18420"/>
    </ligand>
</feature>
<dbReference type="CDD" id="cd18746">
    <property type="entry name" value="PIN_VapC4-5_FitB-like"/>
    <property type="match status" value="1"/>
</dbReference>
<keyword evidence="11" id="KW-1185">Reference proteome</keyword>
<dbReference type="PANTHER" id="PTHR33653:SF1">
    <property type="entry name" value="RIBONUCLEASE VAPC2"/>
    <property type="match status" value="1"/>
</dbReference>
<dbReference type="PANTHER" id="PTHR33653">
    <property type="entry name" value="RIBONUCLEASE VAPC2"/>
    <property type="match status" value="1"/>
</dbReference>
<dbReference type="HAMAP" id="MF_00265">
    <property type="entry name" value="VapC_Nob1"/>
    <property type="match status" value="1"/>
</dbReference>
<evidence type="ECO:0000256" key="3">
    <source>
        <dbReference type="ARBA" id="ARBA00022722"/>
    </source>
</evidence>
<evidence type="ECO:0000256" key="7">
    <source>
        <dbReference type="ARBA" id="ARBA00038093"/>
    </source>
</evidence>
<evidence type="ECO:0000256" key="8">
    <source>
        <dbReference type="HAMAP-Rule" id="MF_00265"/>
    </source>
</evidence>
<evidence type="ECO:0000256" key="2">
    <source>
        <dbReference type="ARBA" id="ARBA00022649"/>
    </source>
</evidence>
<keyword evidence="6 8" id="KW-0460">Magnesium</keyword>
<reference evidence="10" key="1">
    <citation type="submission" date="2022-04" db="EMBL/GenBank/DDBJ databases">
        <title>Whole genome sequence of Sphaerotilus sp. FB-5.</title>
        <authorList>
            <person name="Takeda M."/>
            <person name="Narihara S."/>
            <person name="Akimoto M."/>
            <person name="Akimoto R."/>
            <person name="Nishiyashiki S."/>
            <person name="Murakami T."/>
        </authorList>
    </citation>
    <scope>NUCLEOTIDE SEQUENCE</scope>
    <source>
        <strain evidence="10">FB-5</strain>
    </source>
</reference>
<proteinExistence type="inferred from homology"/>
<comment type="cofactor">
    <cofactor evidence="1 8">
        <name>Mg(2+)</name>
        <dbReference type="ChEBI" id="CHEBI:18420"/>
    </cofactor>
</comment>
<keyword evidence="8" id="KW-0800">Toxin</keyword>
<evidence type="ECO:0000259" key="9">
    <source>
        <dbReference type="Pfam" id="PF01850"/>
    </source>
</evidence>
<dbReference type="Gene3D" id="3.40.50.1010">
    <property type="entry name" value="5'-nuclease"/>
    <property type="match status" value="1"/>
</dbReference>
<feature type="binding site" evidence="8">
    <location>
        <position position="5"/>
    </location>
    <ligand>
        <name>Mg(2+)</name>
        <dbReference type="ChEBI" id="CHEBI:18420"/>
    </ligand>
</feature>
<dbReference type="InterPro" id="IPR022907">
    <property type="entry name" value="VapC_family"/>
</dbReference>
<keyword evidence="4 8" id="KW-0479">Metal-binding</keyword>
<dbReference type="InterPro" id="IPR050556">
    <property type="entry name" value="Type_II_TA_system_RNase"/>
</dbReference>
<dbReference type="EMBL" id="AP025730">
    <property type="protein sequence ID" value="BDI05035.1"/>
    <property type="molecule type" value="Genomic_DNA"/>
</dbReference>
<evidence type="ECO:0000256" key="1">
    <source>
        <dbReference type="ARBA" id="ARBA00001946"/>
    </source>
</evidence>
<keyword evidence="5 8" id="KW-0378">Hydrolase</keyword>
<evidence type="ECO:0000256" key="5">
    <source>
        <dbReference type="ARBA" id="ARBA00022801"/>
    </source>
</evidence>
<comment type="similarity">
    <text evidence="7 8">Belongs to the PINc/VapC protein family.</text>
</comment>
<name>A0ABM7YL06_9BURK</name>
<feature type="domain" description="PIN" evidence="9">
    <location>
        <begin position="2"/>
        <end position="120"/>
    </location>
</feature>
<dbReference type="RefSeq" id="WP_251973107.1">
    <property type="nucleotide sequence ID" value="NZ_AP025730.1"/>
</dbReference>
<evidence type="ECO:0000313" key="10">
    <source>
        <dbReference type="EMBL" id="BDI05035.1"/>
    </source>
</evidence>
<protein>
    <recommendedName>
        <fullName evidence="8">Ribonuclease VapC</fullName>
        <shortName evidence="8">RNase VapC</shortName>
        <ecNumber evidence="8">3.1.-.-</ecNumber>
    </recommendedName>
    <alternativeName>
        <fullName evidence="8">Toxin VapC</fullName>
    </alternativeName>
</protein>
<sequence>MYLLDTNVISELRRGKKGADPGVQRWAAGVAAAQMFLSAITILEIEQGILLKALRDPNQAEHLRTWFEAVRQLFAGRVLPFGEGAALVCAALHVPNPRSERDAMIAATASEHGFTLVTRNVADFIGSGVPLLNPWDVTDLPVPGARGSQS</sequence>
<evidence type="ECO:0000256" key="6">
    <source>
        <dbReference type="ARBA" id="ARBA00022842"/>
    </source>
</evidence>